<protein>
    <submittedName>
        <fullName evidence="2">CSTF3 isoform 3</fullName>
    </submittedName>
</protein>
<gene>
    <name evidence="2" type="ORF">CR201_G0011127</name>
</gene>
<comment type="caution">
    <text evidence="2">The sequence shown here is derived from an EMBL/GenBank/DDBJ whole genome shotgun (WGS) entry which is preliminary data.</text>
</comment>
<evidence type="ECO:0000256" key="1">
    <source>
        <dbReference type="SAM" id="MobiDB-lite"/>
    </source>
</evidence>
<dbReference type="EMBL" id="NDHI03003391">
    <property type="protein sequence ID" value="PNJ68753.1"/>
    <property type="molecule type" value="Genomic_DNA"/>
</dbReference>
<reference evidence="2" key="1">
    <citation type="submission" date="2017-12" db="EMBL/GenBank/DDBJ databases">
        <title>High-resolution comparative analysis of great ape genomes.</title>
        <authorList>
            <person name="Pollen A."/>
            <person name="Hastie A."/>
            <person name="Hormozdiari F."/>
            <person name="Dougherty M."/>
            <person name="Liu R."/>
            <person name="Chaisson M."/>
            <person name="Hoppe E."/>
            <person name="Hill C."/>
            <person name="Pang A."/>
            <person name="Hillier L."/>
            <person name="Baker C."/>
            <person name="Armstrong J."/>
            <person name="Shendure J."/>
            <person name="Paten B."/>
            <person name="Wilson R."/>
            <person name="Chao H."/>
            <person name="Schneider V."/>
            <person name="Ventura M."/>
            <person name="Kronenberg Z."/>
            <person name="Murali S."/>
            <person name="Gordon D."/>
            <person name="Cantsilieris S."/>
            <person name="Munson K."/>
            <person name="Nelson B."/>
            <person name="Raja A."/>
            <person name="Underwood J."/>
            <person name="Diekhans M."/>
            <person name="Fiddes I."/>
            <person name="Haussler D."/>
            <person name="Eichler E."/>
        </authorList>
    </citation>
    <scope>NUCLEOTIDE SEQUENCE [LARGE SCALE GENOMIC DNA]</scope>
    <source>
        <strain evidence="2">Susie</strain>
    </source>
</reference>
<feature type="compositionally biased region" description="Polar residues" evidence="1">
    <location>
        <begin position="7"/>
        <end position="34"/>
    </location>
</feature>
<name>A0A2J8WG51_PONAB</name>
<evidence type="ECO:0000313" key="2">
    <source>
        <dbReference type="EMBL" id="PNJ68753.1"/>
    </source>
</evidence>
<proteinExistence type="predicted"/>
<accession>A0A2J8WG51</accession>
<dbReference type="AlphaFoldDB" id="A0A2J8WG51"/>
<sequence>MSGDGATEQTGSGSVTQARVQWRQSQFTATSPSRAQAIHPPQLLKQLSMSQRR</sequence>
<feature type="region of interest" description="Disordered" evidence="1">
    <location>
        <begin position="1"/>
        <end position="53"/>
    </location>
</feature>
<organism evidence="2">
    <name type="scientific">Pongo abelii</name>
    <name type="common">Sumatran orangutan</name>
    <name type="synonym">Pongo pygmaeus abelii</name>
    <dbReference type="NCBI Taxonomy" id="9601"/>
    <lineage>
        <taxon>Eukaryota</taxon>
        <taxon>Metazoa</taxon>
        <taxon>Chordata</taxon>
        <taxon>Craniata</taxon>
        <taxon>Vertebrata</taxon>
        <taxon>Euteleostomi</taxon>
        <taxon>Mammalia</taxon>
        <taxon>Eutheria</taxon>
        <taxon>Euarchontoglires</taxon>
        <taxon>Primates</taxon>
        <taxon>Haplorrhini</taxon>
        <taxon>Catarrhini</taxon>
        <taxon>Hominidae</taxon>
        <taxon>Pongo</taxon>
    </lineage>
</organism>